<keyword evidence="6" id="KW-0458">Lysosome</keyword>
<evidence type="ECO:0000313" key="12">
    <source>
        <dbReference type="EMBL" id="KAL3860468.1"/>
    </source>
</evidence>
<proteinExistence type="predicted"/>
<evidence type="ECO:0000256" key="9">
    <source>
        <dbReference type="ARBA" id="ARBA00042134"/>
    </source>
</evidence>
<feature type="region of interest" description="Disordered" evidence="10">
    <location>
        <begin position="436"/>
        <end position="464"/>
    </location>
</feature>
<sequence length="464" mass="52073">MGTQESKGQAALALFSEEERTRINNIFHKLAHGHKSFSSEQLKSFLSMDIDDGFKTALFAAFLKCGRPISASHKASGVSEAHLTYFLAKVLKGSTTEKAEVLCLLCSNEVNKDKTVKELSKIVKSLCTTFVKLDHSKVHNTWRSKCTEQDVDRMVQYFFTDQKTQVAYPEDTAWSEAEVEEWMTKTDMFITVFETVFRQLFPIRSEGGQSDSTKSFLPAATNVDWSKVKTILDIPSIMFLNHSLSSSLQLQWRFLYSNVLFGDSYSQLVSHILEQGPCLIIIRDKDGHMFGGFISTSCKITSKFSGSSDCFLFTLSPRFGVYTATGYNDNFYYLNQGVQTLPNGLGMGGQLNYFGLWLDQSFINGHSKAVPKCTTFGSPQLSGKQEFQVDTVEVWGVGSGPKKNQDSDEEDEYAKKSILDKDATAKAFLELAGKSQVSEGLREPMEEEMSEEMKKKMNTIPKMF</sequence>
<dbReference type="PANTHER" id="PTHR23354:SF131">
    <property type="entry name" value="MTOR-ASSOCIATED PROTEIN MEAK7"/>
    <property type="match status" value="1"/>
</dbReference>
<protein>
    <recommendedName>
        <fullName evidence="7">MTOR-associated protein MEAK7</fullName>
    </recommendedName>
    <alternativeName>
        <fullName evidence="9">TBC/LysM-associated domain-containing protein 1</fullName>
    </alternativeName>
    <alternativeName>
        <fullName evidence="8">TLD domain-containing protein 1</fullName>
    </alternativeName>
</protein>
<keyword evidence="4" id="KW-0963">Cytoplasm</keyword>
<accession>A0ABD3VI96</accession>
<gene>
    <name evidence="12" type="ORF">ACJMK2_010591</name>
</gene>
<evidence type="ECO:0000256" key="2">
    <source>
        <dbReference type="ARBA" id="ARBA00004371"/>
    </source>
</evidence>
<feature type="domain" description="TLDc" evidence="11">
    <location>
        <begin position="230"/>
        <end position="398"/>
    </location>
</feature>
<evidence type="ECO:0000256" key="1">
    <source>
        <dbReference type="ARBA" id="ARBA00004370"/>
    </source>
</evidence>
<evidence type="ECO:0000256" key="3">
    <source>
        <dbReference type="ARBA" id="ARBA00004496"/>
    </source>
</evidence>
<dbReference type="PANTHER" id="PTHR23354">
    <property type="entry name" value="NUCLEOLAR PROTEIN 7/ESTROGEN RECEPTOR COACTIVATOR-RELATED"/>
    <property type="match status" value="1"/>
</dbReference>
<evidence type="ECO:0000256" key="10">
    <source>
        <dbReference type="SAM" id="MobiDB-lite"/>
    </source>
</evidence>
<evidence type="ECO:0000256" key="4">
    <source>
        <dbReference type="ARBA" id="ARBA00022490"/>
    </source>
</evidence>
<dbReference type="InterPro" id="IPR006571">
    <property type="entry name" value="TLDc_dom"/>
</dbReference>
<organism evidence="12 13">
    <name type="scientific">Sinanodonta woodiana</name>
    <name type="common">Chinese pond mussel</name>
    <name type="synonym">Anodonta woodiana</name>
    <dbReference type="NCBI Taxonomy" id="1069815"/>
    <lineage>
        <taxon>Eukaryota</taxon>
        <taxon>Metazoa</taxon>
        <taxon>Spiralia</taxon>
        <taxon>Lophotrochozoa</taxon>
        <taxon>Mollusca</taxon>
        <taxon>Bivalvia</taxon>
        <taxon>Autobranchia</taxon>
        <taxon>Heteroconchia</taxon>
        <taxon>Palaeoheterodonta</taxon>
        <taxon>Unionida</taxon>
        <taxon>Unionoidea</taxon>
        <taxon>Unionidae</taxon>
        <taxon>Unioninae</taxon>
        <taxon>Sinanodonta</taxon>
    </lineage>
</organism>
<reference evidence="12 13" key="1">
    <citation type="submission" date="2024-11" db="EMBL/GenBank/DDBJ databases">
        <title>Chromosome-level genome assembly of the freshwater bivalve Anodonta woodiana.</title>
        <authorList>
            <person name="Chen X."/>
        </authorList>
    </citation>
    <scope>NUCLEOTIDE SEQUENCE [LARGE SCALE GENOMIC DNA]</scope>
    <source>
        <strain evidence="12">MN2024</strain>
        <tissue evidence="12">Gills</tissue>
    </source>
</reference>
<evidence type="ECO:0000256" key="7">
    <source>
        <dbReference type="ARBA" id="ARBA00039594"/>
    </source>
</evidence>
<evidence type="ECO:0000256" key="6">
    <source>
        <dbReference type="ARBA" id="ARBA00023228"/>
    </source>
</evidence>
<evidence type="ECO:0000256" key="5">
    <source>
        <dbReference type="ARBA" id="ARBA00023136"/>
    </source>
</evidence>
<dbReference type="SMART" id="SM00584">
    <property type="entry name" value="TLDc"/>
    <property type="match status" value="1"/>
</dbReference>
<evidence type="ECO:0000313" key="13">
    <source>
        <dbReference type="Proteomes" id="UP001634394"/>
    </source>
</evidence>
<keyword evidence="13" id="KW-1185">Reference proteome</keyword>
<comment type="subcellular location">
    <subcellularLocation>
        <location evidence="3">Cytoplasm</location>
    </subcellularLocation>
    <subcellularLocation>
        <location evidence="2">Lysosome</location>
    </subcellularLocation>
    <subcellularLocation>
        <location evidence="1">Membrane</location>
    </subcellularLocation>
</comment>
<dbReference type="GO" id="GO:0005764">
    <property type="term" value="C:lysosome"/>
    <property type="evidence" value="ECO:0007669"/>
    <property type="project" value="UniProtKB-SubCell"/>
</dbReference>
<dbReference type="PROSITE" id="PS51886">
    <property type="entry name" value="TLDC"/>
    <property type="match status" value="1"/>
</dbReference>
<name>A0ABD3VI96_SINWO</name>
<keyword evidence="5" id="KW-0472">Membrane</keyword>
<evidence type="ECO:0000256" key="8">
    <source>
        <dbReference type="ARBA" id="ARBA00041780"/>
    </source>
</evidence>
<comment type="caution">
    <text evidence="12">The sequence shown here is derived from an EMBL/GenBank/DDBJ whole genome shotgun (WGS) entry which is preliminary data.</text>
</comment>
<dbReference type="EMBL" id="JBJQND010000012">
    <property type="protein sequence ID" value="KAL3860468.1"/>
    <property type="molecule type" value="Genomic_DNA"/>
</dbReference>
<dbReference type="Proteomes" id="UP001634394">
    <property type="component" value="Unassembled WGS sequence"/>
</dbReference>
<evidence type="ECO:0000259" key="11">
    <source>
        <dbReference type="PROSITE" id="PS51886"/>
    </source>
</evidence>
<dbReference type="GO" id="GO:0016020">
    <property type="term" value="C:membrane"/>
    <property type="evidence" value="ECO:0007669"/>
    <property type="project" value="UniProtKB-SubCell"/>
</dbReference>
<dbReference type="Pfam" id="PF07534">
    <property type="entry name" value="TLD"/>
    <property type="match status" value="1"/>
</dbReference>
<dbReference type="AlphaFoldDB" id="A0ABD3VI96"/>